<feature type="non-terminal residue" evidence="1">
    <location>
        <position position="56"/>
    </location>
</feature>
<evidence type="ECO:0000313" key="2">
    <source>
        <dbReference type="Proteomes" id="UP001195483"/>
    </source>
</evidence>
<reference evidence="1" key="3">
    <citation type="submission" date="2023-05" db="EMBL/GenBank/DDBJ databases">
        <authorList>
            <person name="Smith C.H."/>
        </authorList>
    </citation>
    <scope>NUCLEOTIDE SEQUENCE</scope>
    <source>
        <strain evidence="1">CHS0354</strain>
        <tissue evidence="1">Mantle</tissue>
    </source>
</reference>
<comment type="caution">
    <text evidence="1">The sequence shown here is derived from an EMBL/GenBank/DDBJ whole genome shotgun (WGS) entry which is preliminary data.</text>
</comment>
<reference evidence="1" key="1">
    <citation type="journal article" date="2021" name="Genome Biol. Evol.">
        <title>A High-Quality Reference Genome for a Parasitic Bivalve with Doubly Uniparental Inheritance (Bivalvia: Unionida).</title>
        <authorList>
            <person name="Smith C.H."/>
        </authorList>
    </citation>
    <scope>NUCLEOTIDE SEQUENCE</scope>
    <source>
        <strain evidence="1">CHS0354</strain>
    </source>
</reference>
<accession>A0AAE0S3G8</accession>
<dbReference type="EMBL" id="JAEAOA010002134">
    <property type="protein sequence ID" value="KAK3584722.1"/>
    <property type="molecule type" value="Genomic_DNA"/>
</dbReference>
<proteinExistence type="predicted"/>
<evidence type="ECO:0000313" key="1">
    <source>
        <dbReference type="EMBL" id="KAK3584722.1"/>
    </source>
</evidence>
<keyword evidence="2" id="KW-1185">Reference proteome</keyword>
<protein>
    <submittedName>
        <fullName evidence="1">Uncharacterized protein</fullName>
    </submittedName>
</protein>
<dbReference type="AlphaFoldDB" id="A0AAE0S3G8"/>
<sequence>MNSCVILRRPGAGCNQAAPILGIKQMTSEGLTAVELHGLKDLIEQHEDVFCHDDAD</sequence>
<dbReference type="Proteomes" id="UP001195483">
    <property type="component" value="Unassembled WGS sequence"/>
</dbReference>
<reference evidence="1" key="2">
    <citation type="journal article" date="2021" name="Genome Biol. Evol.">
        <title>Developing a high-quality reference genome for a parasitic bivalve with doubly uniparental inheritance (Bivalvia: Unionida).</title>
        <authorList>
            <person name="Smith C.H."/>
        </authorList>
    </citation>
    <scope>NUCLEOTIDE SEQUENCE</scope>
    <source>
        <strain evidence="1">CHS0354</strain>
        <tissue evidence="1">Mantle</tissue>
    </source>
</reference>
<organism evidence="1 2">
    <name type="scientific">Potamilus streckersoni</name>
    <dbReference type="NCBI Taxonomy" id="2493646"/>
    <lineage>
        <taxon>Eukaryota</taxon>
        <taxon>Metazoa</taxon>
        <taxon>Spiralia</taxon>
        <taxon>Lophotrochozoa</taxon>
        <taxon>Mollusca</taxon>
        <taxon>Bivalvia</taxon>
        <taxon>Autobranchia</taxon>
        <taxon>Heteroconchia</taxon>
        <taxon>Palaeoheterodonta</taxon>
        <taxon>Unionida</taxon>
        <taxon>Unionoidea</taxon>
        <taxon>Unionidae</taxon>
        <taxon>Ambleminae</taxon>
        <taxon>Lampsilini</taxon>
        <taxon>Potamilus</taxon>
    </lineage>
</organism>
<gene>
    <name evidence="1" type="ORF">CHS0354_036499</name>
</gene>
<name>A0AAE0S3G8_9BIVA</name>